<keyword evidence="1" id="KW-0472">Membrane</keyword>
<keyword evidence="1" id="KW-0812">Transmembrane</keyword>
<feature type="transmembrane region" description="Helical" evidence="1">
    <location>
        <begin position="21"/>
        <end position="40"/>
    </location>
</feature>
<sequence length="161" mass="18715">MKYNLMLEKGLLSERKHKLSVLASKLYGVAFCFLPVMLVVTPKQHVWWHTGLFIAIIYTRLAAVLASFWTTKGSLDSFANKIFVGIYTAVSIAFPVMAFWQYFLFDVYPGYKERLPGKGFIPPWFMMTWFLCIVITSKFLPNDILIRRNLELAARFEEENL</sequence>
<protein>
    <submittedName>
        <fullName evidence="2">Uncharacterized protein</fullName>
    </submittedName>
</protein>
<evidence type="ECO:0000256" key="1">
    <source>
        <dbReference type="SAM" id="Phobius"/>
    </source>
</evidence>
<dbReference type="EMBL" id="BLLK01000019">
    <property type="protein sequence ID" value="GFH43918.1"/>
    <property type="molecule type" value="Genomic_DNA"/>
</dbReference>
<organism evidence="2 3">
    <name type="scientific">Chaetoceros tenuissimus</name>
    <dbReference type="NCBI Taxonomy" id="426638"/>
    <lineage>
        <taxon>Eukaryota</taxon>
        <taxon>Sar</taxon>
        <taxon>Stramenopiles</taxon>
        <taxon>Ochrophyta</taxon>
        <taxon>Bacillariophyta</taxon>
        <taxon>Coscinodiscophyceae</taxon>
        <taxon>Chaetocerotophycidae</taxon>
        <taxon>Chaetocerotales</taxon>
        <taxon>Chaetocerotaceae</taxon>
        <taxon>Chaetoceros</taxon>
    </lineage>
</organism>
<feature type="transmembrane region" description="Helical" evidence="1">
    <location>
        <begin position="82"/>
        <end position="103"/>
    </location>
</feature>
<accession>A0AAD3CE24</accession>
<proteinExistence type="predicted"/>
<keyword evidence="3" id="KW-1185">Reference proteome</keyword>
<dbReference type="Proteomes" id="UP001054902">
    <property type="component" value="Unassembled WGS sequence"/>
</dbReference>
<gene>
    <name evidence="2" type="ORF">CTEN210_00392</name>
</gene>
<feature type="transmembrane region" description="Helical" evidence="1">
    <location>
        <begin position="123"/>
        <end position="140"/>
    </location>
</feature>
<evidence type="ECO:0000313" key="2">
    <source>
        <dbReference type="EMBL" id="GFH43918.1"/>
    </source>
</evidence>
<dbReference type="AlphaFoldDB" id="A0AAD3CE24"/>
<evidence type="ECO:0000313" key="3">
    <source>
        <dbReference type="Proteomes" id="UP001054902"/>
    </source>
</evidence>
<comment type="caution">
    <text evidence="2">The sequence shown here is derived from an EMBL/GenBank/DDBJ whole genome shotgun (WGS) entry which is preliminary data.</text>
</comment>
<reference evidence="2 3" key="1">
    <citation type="journal article" date="2021" name="Sci. Rep.">
        <title>The genome of the diatom Chaetoceros tenuissimus carries an ancient integrated fragment of an extant virus.</title>
        <authorList>
            <person name="Hongo Y."/>
            <person name="Kimura K."/>
            <person name="Takaki Y."/>
            <person name="Yoshida Y."/>
            <person name="Baba S."/>
            <person name="Kobayashi G."/>
            <person name="Nagasaki K."/>
            <person name="Hano T."/>
            <person name="Tomaru Y."/>
        </authorList>
    </citation>
    <scope>NUCLEOTIDE SEQUENCE [LARGE SCALE GENOMIC DNA]</scope>
    <source>
        <strain evidence="2 3">NIES-3715</strain>
    </source>
</reference>
<feature type="transmembrane region" description="Helical" evidence="1">
    <location>
        <begin position="46"/>
        <end position="70"/>
    </location>
</feature>
<name>A0AAD3CE24_9STRA</name>
<keyword evidence="1" id="KW-1133">Transmembrane helix</keyword>